<protein>
    <submittedName>
        <fullName evidence="1">Uncharacterized protein</fullName>
    </submittedName>
</protein>
<reference evidence="1" key="1">
    <citation type="submission" date="2025-08" db="UniProtKB">
        <authorList>
            <consortium name="Ensembl"/>
        </authorList>
    </citation>
    <scope>IDENTIFICATION</scope>
</reference>
<keyword evidence="2" id="KW-1185">Reference proteome</keyword>
<reference evidence="1" key="2">
    <citation type="submission" date="2025-09" db="UniProtKB">
        <authorList>
            <consortium name="Ensembl"/>
        </authorList>
    </citation>
    <scope>IDENTIFICATION</scope>
</reference>
<dbReference type="AlphaFoldDB" id="A0A3B3U9J1"/>
<organism evidence="1 2">
    <name type="scientific">Poecilia latipinna</name>
    <name type="common">sailfin molly</name>
    <dbReference type="NCBI Taxonomy" id="48699"/>
    <lineage>
        <taxon>Eukaryota</taxon>
        <taxon>Metazoa</taxon>
        <taxon>Chordata</taxon>
        <taxon>Craniata</taxon>
        <taxon>Vertebrata</taxon>
        <taxon>Euteleostomi</taxon>
        <taxon>Actinopterygii</taxon>
        <taxon>Neopterygii</taxon>
        <taxon>Teleostei</taxon>
        <taxon>Neoteleostei</taxon>
        <taxon>Acanthomorphata</taxon>
        <taxon>Ovalentaria</taxon>
        <taxon>Atherinomorphae</taxon>
        <taxon>Cyprinodontiformes</taxon>
        <taxon>Poeciliidae</taxon>
        <taxon>Poeciliinae</taxon>
        <taxon>Poecilia</taxon>
    </lineage>
</organism>
<sequence>MYLLCLCLIHWCSSEWVTTVRTYASRSLLSSGVSWSNVLASSLPRKASWSYWYFLPQSKNMTVKLIGLFKFSLGVSVYDCLSCLSMCCPVTDWQTVQGDPASCLKCSLEMGISNPPDPQGYRNWMDGFTYKPFNI</sequence>
<evidence type="ECO:0000313" key="2">
    <source>
        <dbReference type="Proteomes" id="UP000261500"/>
    </source>
</evidence>
<evidence type="ECO:0000313" key="1">
    <source>
        <dbReference type="Ensembl" id="ENSPLAP00000009324.1"/>
    </source>
</evidence>
<dbReference type="Ensembl" id="ENSPLAT00000001408.1">
    <property type="protein sequence ID" value="ENSPLAP00000009324.1"/>
    <property type="gene ID" value="ENSPLAG00000012059.1"/>
</dbReference>
<name>A0A3B3U9J1_9TELE</name>
<dbReference type="Proteomes" id="UP000261500">
    <property type="component" value="Unplaced"/>
</dbReference>
<accession>A0A3B3U9J1</accession>
<proteinExistence type="predicted"/>